<proteinExistence type="predicted"/>
<sequence length="136" mass="15054">MRDRVRKTHGDSTNNLASSVKAFSPTNVIFTGIGVLLTVWPTPLMLEFYMQKGMSEEATELSSTSLSASRAFSRALRGAREGHDQATLYPLCHEQRSKMTMSKSTQLSGETPDIVEILPNRYPAWTPNHTTPSTPP</sequence>
<comment type="caution">
    <text evidence="2">The sequence shown here is derived from an EMBL/GenBank/DDBJ whole genome shotgun (WGS) entry which is preliminary data.</text>
</comment>
<keyword evidence="1" id="KW-0472">Membrane</keyword>
<protein>
    <submittedName>
        <fullName evidence="2">Uncharacterized protein</fullName>
    </submittedName>
</protein>
<gene>
    <name evidence="2" type="ORF">EDB92DRAFT_1816082</name>
</gene>
<keyword evidence="1" id="KW-0812">Transmembrane</keyword>
<accession>A0AAD4LGB5</accession>
<dbReference type="Proteomes" id="UP001201163">
    <property type="component" value="Unassembled WGS sequence"/>
</dbReference>
<dbReference type="AlphaFoldDB" id="A0AAD4LGB5"/>
<organism evidence="2 3">
    <name type="scientific">Lactarius akahatsu</name>
    <dbReference type="NCBI Taxonomy" id="416441"/>
    <lineage>
        <taxon>Eukaryota</taxon>
        <taxon>Fungi</taxon>
        <taxon>Dikarya</taxon>
        <taxon>Basidiomycota</taxon>
        <taxon>Agaricomycotina</taxon>
        <taxon>Agaricomycetes</taxon>
        <taxon>Russulales</taxon>
        <taxon>Russulaceae</taxon>
        <taxon>Lactarius</taxon>
    </lineage>
</organism>
<name>A0AAD4LGB5_9AGAM</name>
<evidence type="ECO:0000313" key="2">
    <source>
        <dbReference type="EMBL" id="KAH8992247.1"/>
    </source>
</evidence>
<evidence type="ECO:0000313" key="3">
    <source>
        <dbReference type="Proteomes" id="UP001201163"/>
    </source>
</evidence>
<reference evidence="2" key="1">
    <citation type="submission" date="2022-01" db="EMBL/GenBank/DDBJ databases">
        <title>Comparative genomics reveals a dynamic genome evolution in the ectomycorrhizal milk-cap (Lactarius) mushrooms.</title>
        <authorList>
            <consortium name="DOE Joint Genome Institute"/>
            <person name="Lebreton A."/>
            <person name="Tang N."/>
            <person name="Kuo A."/>
            <person name="LaButti K."/>
            <person name="Drula E."/>
            <person name="Barry K."/>
            <person name="Clum A."/>
            <person name="Lipzen A."/>
            <person name="Mousain D."/>
            <person name="Ng V."/>
            <person name="Wang R."/>
            <person name="Wang X."/>
            <person name="Dai Y."/>
            <person name="Henrissat B."/>
            <person name="Grigoriev I.V."/>
            <person name="Guerin-Laguette A."/>
            <person name="Yu F."/>
            <person name="Martin F.M."/>
        </authorList>
    </citation>
    <scope>NUCLEOTIDE SEQUENCE</scope>
    <source>
        <strain evidence="2">QP</strain>
    </source>
</reference>
<evidence type="ECO:0000256" key="1">
    <source>
        <dbReference type="SAM" id="Phobius"/>
    </source>
</evidence>
<dbReference type="EMBL" id="JAKELL010000023">
    <property type="protein sequence ID" value="KAH8992247.1"/>
    <property type="molecule type" value="Genomic_DNA"/>
</dbReference>
<keyword evidence="1" id="KW-1133">Transmembrane helix</keyword>
<keyword evidence="3" id="KW-1185">Reference proteome</keyword>
<feature type="transmembrane region" description="Helical" evidence="1">
    <location>
        <begin position="28"/>
        <end position="46"/>
    </location>
</feature>